<keyword evidence="8" id="KW-0100">Branched-chain amino acid biosynthesis</keyword>
<evidence type="ECO:0000256" key="2">
    <source>
        <dbReference type="ARBA" id="ARBA00009396"/>
    </source>
</evidence>
<organism evidence="10">
    <name type="scientific">marine metagenome</name>
    <dbReference type="NCBI Taxonomy" id="408172"/>
    <lineage>
        <taxon>unclassified sequences</taxon>
        <taxon>metagenomes</taxon>
        <taxon>ecological metagenomes</taxon>
    </lineage>
</organism>
<dbReference type="InterPro" id="IPR002034">
    <property type="entry name" value="AIPM/Hcit_synth_CS"/>
</dbReference>
<dbReference type="SUPFAM" id="SSF51569">
    <property type="entry name" value="Aldolase"/>
    <property type="match status" value="1"/>
</dbReference>
<evidence type="ECO:0000259" key="9">
    <source>
        <dbReference type="PROSITE" id="PS50991"/>
    </source>
</evidence>
<feature type="domain" description="Pyruvate carboxyltransferase" evidence="9">
    <location>
        <begin position="5"/>
        <end position="275"/>
    </location>
</feature>
<dbReference type="PROSITE" id="PS00816">
    <property type="entry name" value="AIPM_HOMOCIT_SYNTH_2"/>
    <property type="match status" value="1"/>
</dbReference>
<dbReference type="PROSITE" id="PS00815">
    <property type="entry name" value="AIPM_HOMOCIT_SYNTH_1"/>
    <property type="match status" value="1"/>
</dbReference>
<evidence type="ECO:0000256" key="5">
    <source>
        <dbReference type="ARBA" id="ARBA00022605"/>
    </source>
</evidence>
<dbReference type="UniPathway" id="UPA00048">
    <property type="reaction ID" value="UER00070"/>
</dbReference>
<proteinExistence type="inferred from homology"/>
<dbReference type="FunFam" id="1.10.238.260:FF:000001">
    <property type="entry name" value="2-isopropylmalate synthase"/>
    <property type="match status" value="1"/>
</dbReference>
<dbReference type="Pfam" id="PF22617">
    <property type="entry name" value="HCS_D2"/>
    <property type="match status" value="1"/>
</dbReference>
<dbReference type="HAMAP" id="MF_01025">
    <property type="entry name" value="LeuA_type1"/>
    <property type="match status" value="1"/>
</dbReference>
<dbReference type="InterPro" id="IPR054691">
    <property type="entry name" value="LeuA/HCS_post-cat"/>
</dbReference>
<dbReference type="Gene3D" id="3.30.160.270">
    <property type="match status" value="1"/>
</dbReference>
<dbReference type="NCBIfam" id="TIGR00973">
    <property type="entry name" value="leuA_bact"/>
    <property type="match status" value="1"/>
</dbReference>
<name>A0A381UW20_9ZZZZ</name>
<dbReference type="Pfam" id="PF00682">
    <property type="entry name" value="HMGL-like"/>
    <property type="match status" value="1"/>
</dbReference>
<accession>A0A381UW20</accession>
<gene>
    <name evidence="10" type="ORF">METZ01_LOCUS83997</name>
</gene>
<dbReference type="PANTHER" id="PTHR10277">
    <property type="entry name" value="HOMOCITRATE SYNTHASE-RELATED"/>
    <property type="match status" value="1"/>
</dbReference>
<dbReference type="FunFam" id="3.20.20.70:FF:000010">
    <property type="entry name" value="2-isopropylmalate synthase"/>
    <property type="match status" value="1"/>
</dbReference>
<evidence type="ECO:0000256" key="3">
    <source>
        <dbReference type="ARBA" id="ARBA00012973"/>
    </source>
</evidence>
<sequence length="522" mass="57418">MSEKIIIFDTTLRDGEQSPGASLNVHEKVEIARQLEKLNVDIIEAGFPVSSSVQFEAVERVAGEVGVIVASLARAVEGDVKMAYEAVKGAERFRIHTFLGTSDIHLKGKFGDKRYGMSLKEKRQTVLKMGCDAVTYARTFTEDVEFSPEDAGRTDTGFLCEIIEAAIEAGATTVNIPDTTGYTMPKEFGHKIAALKERVPNIDQAVISAHCHNDLGLAVANSLSAVANGARQVECTINGIGERAGNASLEEIVMAIKVRGDYWDYYTDIRAEEIYNTSVMVSSFTGMIVQPNKAVVGENAFAHESGIHQDGILKLKETYEIMTPESVGVQNSKIVLGRHSGRHGLQARLEQLGYSLTKKKLDRIYREFLALADKKKEVFDDDLRVFMGDEIRKQDEHYHLEYLNVTLGTNAIPTATVLLKTDGKKVEESATGDGPVDACFNAIDRALGTKSHIESYQVRSITGGRQAQGEVLVRVRKGEQSFVGKGFSTDIIEASAKAYLKALEEQYLMTENREFLEMAATL</sequence>
<dbReference type="InterPro" id="IPR050073">
    <property type="entry name" value="2-IPM_HCS-like"/>
</dbReference>
<keyword evidence="7" id="KW-0479">Metal-binding</keyword>
<keyword evidence="6" id="KW-0808">Transferase</keyword>
<dbReference type="InterPro" id="IPR000891">
    <property type="entry name" value="PYR_CT"/>
</dbReference>
<dbReference type="Gene3D" id="3.20.20.70">
    <property type="entry name" value="Aldolase class I"/>
    <property type="match status" value="1"/>
</dbReference>
<dbReference type="EMBL" id="UINC01007051">
    <property type="protein sequence ID" value="SVA31143.1"/>
    <property type="molecule type" value="Genomic_DNA"/>
</dbReference>
<dbReference type="PROSITE" id="PS50991">
    <property type="entry name" value="PYR_CT"/>
    <property type="match status" value="1"/>
</dbReference>
<dbReference type="CDD" id="cd07940">
    <property type="entry name" value="DRE_TIM_IPMS"/>
    <property type="match status" value="1"/>
</dbReference>
<dbReference type="FunFam" id="3.30.160.270:FF:000003">
    <property type="entry name" value="2-isopropylmalate synthase"/>
    <property type="match status" value="1"/>
</dbReference>
<dbReference type="SMART" id="SM00917">
    <property type="entry name" value="LeuA_dimer"/>
    <property type="match status" value="1"/>
</dbReference>
<dbReference type="PANTHER" id="PTHR10277:SF9">
    <property type="entry name" value="2-ISOPROPYLMALATE SYNTHASE 1, CHLOROPLASTIC-RELATED"/>
    <property type="match status" value="1"/>
</dbReference>
<dbReference type="GO" id="GO:0003852">
    <property type="term" value="F:2-isopropylmalate synthase activity"/>
    <property type="evidence" value="ECO:0007669"/>
    <property type="project" value="UniProtKB-EC"/>
</dbReference>
<comment type="pathway">
    <text evidence="1">Amino-acid biosynthesis; L-leucine biosynthesis; L-leucine from 3-methyl-2-oxobutanoate: step 1/4.</text>
</comment>
<evidence type="ECO:0000256" key="1">
    <source>
        <dbReference type="ARBA" id="ARBA00004689"/>
    </source>
</evidence>
<dbReference type="InterPro" id="IPR013785">
    <property type="entry name" value="Aldolase_TIM"/>
</dbReference>
<comment type="similarity">
    <text evidence="2">Belongs to the alpha-IPM synthase/homocitrate synthase family. LeuA type 1 subfamily.</text>
</comment>
<keyword evidence="5" id="KW-0028">Amino-acid biosynthesis</keyword>
<evidence type="ECO:0000256" key="8">
    <source>
        <dbReference type="ARBA" id="ARBA00023304"/>
    </source>
</evidence>
<dbReference type="InterPro" id="IPR005671">
    <property type="entry name" value="LeuA_bact_synth"/>
</dbReference>
<dbReference type="NCBIfam" id="NF002086">
    <property type="entry name" value="PRK00915.1-3"/>
    <property type="match status" value="1"/>
</dbReference>
<evidence type="ECO:0000256" key="4">
    <source>
        <dbReference type="ARBA" id="ARBA00022430"/>
    </source>
</evidence>
<dbReference type="AlphaFoldDB" id="A0A381UW20"/>
<dbReference type="SUPFAM" id="SSF110921">
    <property type="entry name" value="2-isopropylmalate synthase LeuA, allosteric (dimerisation) domain"/>
    <property type="match status" value="1"/>
</dbReference>
<dbReference type="Pfam" id="PF08502">
    <property type="entry name" value="LeuA_dimer"/>
    <property type="match status" value="1"/>
</dbReference>
<reference evidence="10" key="1">
    <citation type="submission" date="2018-05" db="EMBL/GenBank/DDBJ databases">
        <authorList>
            <person name="Lanie J.A."/>
            <person name="Ng W.-L."/>
            <person name="Kazmierczak K.M."/>
            <person name="Andrzejewski T.M."/>
            <person name="Davidsen T.M."/>
            <person name="Wayne K.J."/>
            <person name="Tettelin H."/>
            <person name="Glass J.I."/>
            <person name="Rusch D."/>
            <person name="Podicherti R."/>
            <person name="Tsui H.-C.T."/>
            <person name="Winkler M.E."/>
        </authorList>
    </citation>
    <scope>NUCLEOTIDE SEQUENCE</scope>
</reference>
<dbReference type="GO" id="GO:0009098">
    <property type="term" value="P:L-leucine biosynthetic process"/>
    <property type="evidence" value="ECO:0007669"/>
    <property type="project" value="UniProtKB-UniPathway"/>
</dbReference>
<keyword evidence="4" id="KW-0432">Leucine biosynthesis</keyword>
<evidence type="ECO:0000256" key="7">
    <source>
        <dbReference type="ARBA" id="ARBA00022723"/>
    </source>
</evidence>
<evidence type="ECO:0000256" key="6">
    <source>
        <dbReference type="ARBA" id="ARBA00022679"/>
    </source>
</evidence>
<dbReference type="EC" id="2.3.3.13" evidence="3"/>
<protein>
    <recommendedName>
        <fullName evidence="3">2-isopropylmalate synthase</fullName>
        <ecNumber evidence="3">2.3.3.13</ecNumber>
    </recommendedName>
</protein>
<dbReference type="InterPro" id="IPR013709">
    <property type="entry name" value="2-isopropylmalate_synth_dimer"/>
</dbReference>
<evidence type="ECO:0000313" key="10">
    <source>
        <dbReference type="EMBL" id="SVA31143.1"/>
    </source>
</evidence>
<dbReference type="Gene3D" id="1.10.238.260">
    <property type="match status" value="1"/>
</dbReference>
<dbReference type="GO" id="GO:0046872">
    <property type="term" value="F:metal ion binding"/>
    <property type="evidence" value="ECO:0007669"/>
    <property type="project" value="UniProtKB-KW"/>
</dbReference>
<dbReference type="InterPro" id="IPR036230">
    <property type="entry name" value="LeuA_allosteric_dom_sf"/>
</dbReference>